<dbReference type="Pfam" id="PF04092">
    <property type="entry name" value="SAG"/>
    <property type="match status" value="2"/>
</dbReference>
<dbReference type="KEGG" id="bbes:BESB_051870"/>
<dbReference type="InterPro" id="IPR007226">
    <property type="entry name" value="SRS_dom"/>
</dbReference>
<comment type="caution">
    <text evidence="3">The sequence shown here is derived from an EMBL/GenBank/DDBJ whole genome shotgun (WGS) entry which is preliminary data.</text>
</comment>
<dbReference type="RefSeq" id="XP_029219545.1">
    <property type="nucleotide sequence ID" value="XM_029363622.1"/>
</dbReference>
<feature type="domain" description="SRS" evidence="2">
    <location>
        <begin position="64"/>
        <end position="201"/>
    </location>
</feature>
<organism evidence="3 4">
    <name type="scientific">Besnoitia besnoiti</name>
    <name type="common">Apicomplexan protozoan</name>
    <dbReference type="NCBI Taxonomy" id="94643"/>
    <lineage>
        <taxon>Eukaryota</taxon>
        <taxon>Sar</taxon>
        <taxon>Alveolata</taxon>
        <taxon>Apicomplexa</taxon>
        <taxon>Conoidasida</taxon>
        <taxon>Coccidia</taxon>
        <taxon>Eucoccidiorida</taxon>
        <taxon>Eimeriorina</taxon>
        <taxon>Sarcocystidae</taxon>
        <taxon>Besnoitia</taxon>
    </lineage>
</organism>
<name>A0A2A9MHW1_BESBE</name>
<dbReference type="Gene3D" id="2.60.40.1320">
    <property type="entry name" value="SRS domain"/>
    <property type="match status" value="2"/>
</dbReference>
<gene>
    <name evidence="3" type="ORF">BESB_051870</name>
</gene>
<dbReference type="EMBL" id="NWUJ01000004">
    <property type="protein sequence ID" value="PFH35536.1"/>
    <property type="molecule type" value="Genomic_DNA"/>
</dbReference>
<proteinExistence type="predicted"/>
<evidence type="ECO:0000313" key="4">
    <source>
        <dbReference type="Proteomes" id="UP000224006"/>
    </source>
</evidence>
<dbReference type="PRINTS" id="PR01801">
    <property type="entry name" value="SURFCEANTIGN"/>
</dbReference>
<feature type="chain" id="PRO_5012631631" evidence="1">
    <location>
        <begin position="40"/>
        <end position="377"/>
    </location>
</feature>
<reference evidence="3 4" key="1">
    <citation type="submission" date="2017-09" db="EMBL/GenBank/DDBJ databases">
        <title>Genome sequencing of Besnoitia besnoiti strain Bb-Ger1.</title>
        <authorList>
            <person name="Schares G."/>
            <person name="Venepally P."/>
            <person name="Lorenzi H.A."/>
        </authorList>
    </citation>
    <scope>NUCLEOTIDE SEQUENCE [LARGE SCALE GENOMIC DNA]</scope>
    <source>
        <strain evidence="3 4">Bb-Ger1</strain>
    </source>
</reference>
<dbReference type="AlphaFoldDB" id="A0A2A9MHW1"/>
<evidence type="ECO:0000259" key="2">
    <source>
        <dbReference type="Pfam" id="PF04092"/>
    </source>
</evidence>
<feature type="signal peptide" evidence="1">
    <location>
        <begin position="1"/>
        <end position="39"/>
    </location>
</feature>
<accession>A0A2A9MHW1</accession>
<dbReference type="SUPFAM" id="SSF74877">
    <property type="entry name" value="Major surface antigen p30, SAG1"/>
    <property type="match status" value="2"/>
</dbReference>
<dbReference type="GO" id="GO:0016020">
    <property type="term" value="C:membrane"/>
    <property type="evidence" value="ECO:0007669"/>
    <property type="project" value="InterPro"/>
</dbReference>
<feature type="domain" description="SRS" evidence="2">
    <location>
        <begin position="211"/>
        <end position="344"/>
    </location>
</feature>
<dbReference type="GeneID" id="40310116"/>
<dbReference type="VEuPathDB" id="ToxoDB:BESB_051870"/>
<keyword evidence="4" id="KW-1185">Reference proteome</keyword>
<dbReference type="InterPro" id="IPR036755">
    <property type="entry name" value="SRS_dom_sf"/>
</dbReference>
<sequence length="377" mass="39803">MANIGIVAGPRGGFRPGGCKFAAMCLASALLITARHAVAEQLQQGLLRRASSEAEQLDPTETISTCQSTENGVGKPDRPDVTLSIENPTVTLVCEGRGNYLVPSDFMTVCEPNADESHSVQGSVDLCNVGGVSMGTPVSLLDFVYPEGKPRWLPPAHRSVGESRTLHLDEFDFPLFDKSFNIGCGQTPENSKSECRMKVNVRARLSAVEDNVVTCAYGEHSNPKILNVDLTPQNNSVTVTCGSRGIIQQVSAAALSRSAEQGGKEEPSRLLRGIDASWWTSTDGLTHGAKVAIPLSEFSTTNKYFYIGCAPATQKGQPGSIAYEPPEPVQTQSNTTNCIVKVTIKGVDASSLSASFRVNTAAAASGVAAVAALLSVS</sequence>
<dbReference type="InterPro" id="IPR028352">
    <property type="entry name" value="Surface_antig_SAG1"/>
</dbReference>
<protein>
    <submittedName>
        <fullName evidence="3">SAG-related sequence</fullName>
    </submittedName>
</protein>
<evidence type="ECO:0000313" key="3">
    <source>
        <dbReference type="EMBL" id="PFH35536.1"/>
    </source>
</evidence>
<dbReference type="Proteomes" id="UP000224006">
    <property type="component" value="Chromosome IV"/>
</dbReference>
<keyword evidence="1" id="KW-0732">Signal</keyword>
<evidence type="ECO:0000256" key="1">
    <source>
        <dbReference type="SAM" id="SignalP"/>
    </source>
</evidence>